<dbReference type="PANTHER" id="PTHR24188">
    <property type="entry name" value="ANKYRIN REPEAT PROTEIN"/>
    <property type="match status" value="1"/>
</dbReference>
<dbReference type="PANTHER" id="PTHR24188:SF29">
    <property type="entry name" value="GH09064P"/>
    <property type="match status" value="1"/>
</dbReference>
<organism evidence="4 5">
    <name type="scientific">Trichomonas vaginalis (strain ATCC PRA-98 / G3)</name>
    <dbReference type="NCBI Taxonomy" id="412133"/>
    <lineage>
        <taxon>Eukaryota</taxon>
        <taxon>Metamonada</taxon>
        <taxon>Parabasalia</taxon>
        <taxon>Trichomonadida</taxon>
        <taxon>Trichomonadidae</taxon>
        <taxon>Trichomonas</taxon>
    </lineage>
</organism>
<keyword evidence="1" id="KW-0677">Repeat</keyword>
<evidence type="ECO:0000256" key="3">
    <source>
        <dbReference type="PROSITE-ProRule" id="PRU00023"/>
    </source>
</evidence>
<dbReference type="Gene3D" id="3.30.710.10">
    <property type="entry name" value="Potassium Channel Kv1.1, Chain A"/>
    <property type="match status" value="1"/>
</dbReference>
<dbReference type="SUPFAM" id="SSF48403">
    <property type="entry name" value="Ankyrin repeat"/>
    <property type="match status" value="1"/>
</dbReference>
<dbReference type="RefSeq" id="XP_001579208.1">
    <property type="nucleotide sequence ID" value="XM_001579158.1"/>
</dbReference>
<dbReference type="VEuPathDB" id="TrichDB:TVAGG3_1011350"/>
<feature type="repeat" description="ANK" evidence="3">
    <location>
        <begin position="377"/>
        <end position="409"/>
    </location>
</feature>
<feature type="repeat" description="ANK" evidence="3">
    <location>
        <begin position="344"/>
        <end position="376"/>
    </location>
</feature>
<dbReference type="InterPro" id="IPR011333">
    <property type="entry name" value="SKP1/BTB/POZ_sf"/>
</dbReference>
<feature type="repeat" description="ANK" evidence="3">
    <location>
        <begin position="493"/>
        <end position="525"/>
    </location>
</feature>
<keyword evidence="5" id="KW-1185">Reference proteome</keyword>
<dbReference type="Pfam" id="PF12796">
    <property type="entry name" value="Ank_2"/>
    <property type="match status" value="2"/>
</dbReference>
<evidence type="ECO:0000256" key="2">
    <source>
        <dbReference type="ARBA" id="ARBA00023043"/>
    </source>
</evidence>
<dbReference type="Proteomes" id="UP000001542">
    <property type="component" value="Unassembled WGS sequence"/>
</dbReference>
<dbReference type="STRING" id="5722.A2DN45"/>
<dbReference type="Gene3D" id="1.25.40.20">
    <property type="entry name" value="Ankyrin repeat-containing domain"/>
    <property type="match status" value="4"/>
</dbReference>
<dbReference type="AlphaFoldDB" id="A2DN45"/>
<dbReference type="SMART" id="SM00248">
    <property type="entry name" value="ANK"/>
    <property type="match status" value="7"/>
</dbReference>
<gene>
    <name evidence="4" type="ORF">TVAG_122880</name>
</gene>
<dbReference type="InterPro" id="IPR036770">
    <property type="entry name" value="Ankyrin_rpt-contain_sf"/>
</dbReference>
<dbReference type="PRINTS" id="PR01415">
    <property type="entry name" value="ANKYRIN"/>
</dbReference>
<reference evidence="4" key="1">
    <citation type="submission" date="2006-10" db="EMBL/GenBank/DDBJ databases">
        <authorList>
            <person name="Amadeo P."/>
            <person name="Zhao Q."/>
            <person name="Wortman J."/>
            <person name="Fraser-Liggett C."/>
            <person name="Carlton J."/>
        </authorList>
    </citation>
    <scope>NUCLEOTIDE SEQUENCE</scope>
    <source>
        <strain evidence="4">G3</strain>
    </source>
</reference>
<dbReference type="SMR" id="A2DN45"/>
<feature type="repeat" description="ANK" evidence="3">
    <location>
        <begin position="460"/>
        <end position="492"/>
    </location>
</feature>
<dbReference type="VEuPathDB" id="TrichDB:TVAG_122880"/>
<sequence>MVVIGLNNQILQRINDYNTSDKVVLSINNVEITINKSFAVAFSKTFYSQYLLDNSTDKIDANTDIESQDTYNILKDILQYRKTEFECNETILKDLFHIGLKLEMQELINLYETYVIDKMEIDKNNCFQILEFYFDISKENKISECIDFISSHFFEINLEQLKTISNKLGIDILKRIVFNDLLVMKDEDSFARCILFLADDNEIFYTLIESIHFEFCCDEIINKIYSLANSSNCMSFLKYFHDSIIRFKNGKQINPRAFNPEDFESMIEKYKDSNDFESIYKFFERLSEYEYQAIIYKSCKEGLFEICDNNDERNVLHEASFKGNLKLIQYLVSCGCNIEMKDKNGNTPLIIACSSGHLEVVKYFISIGANKETKTKSGNTPLIMASFKGHIEIVKYLILMGVNKESKNNYGNTPLLVASFYKAPPDILQDYYKNSSNIENLEVVIYLLSVGADKEAKNKEGSTPLIISSCKGHLGIVKYLVPLGANKEATDNKGNTPLILASTNNQLEIVKYLISVGANKDAKDNDGSTSLIIASMKGHLELVKYLISVGADQEVKNNEGKNALSYAEGDVRDFLLTI</sequence>
<dbReference type="OrthoDB" id="10249694at2759"/>
<dbReference type="InterPro" id="IPR002110">
    <property type="entry name" value="Ankyrin_rpt"/>
</dbReference>
<evidence type="ECO:0000313" key="4">
    <source>
        <dbReference type="EMBL" id="EAY18222.1"/>
    </source>
</evidence>
<dbReference type="InParanoid" id="A2DN45"/>
<dbReference type="PROSITE" id="PS50297">
    <property type="entry name" value="ANK_REP_REGION"/>
    <property type="match status" value="6"/>
</dbReference>
<dbReference type="KEGG" id="tva:5463728"/>
<feature type="repeat" description="ANK" evidence="3">
    <location>
        <begin position="311"/>
        <end position="343"/>
    </location>
</feature>
<feature type="repeat" description="ANK" evidence="3">
    <location>
        <begin position="526"/>
        <end position="558"/>
    </location>
</feature>
<name>A2DN45_TRIV3</name>
<dbReference type="Pfam" id="PF00023">
    <property type="entry name" value="Ank"/>
    <property type="match status" value="2"/>
</dbReference>
<dbReference type="PROSITE" id="PS50088">
    <property type="entry name" value="ANK_REPEAT"/>
    <property type="match status" value="6"/>
</dbReference>
<keyword evidence="2 3" id="KW-0040">ANK repeat</keyword>
<dbReference type="eggNOG" id="KOG0504">
    <property type="taxonomic scope" value="Eukaryota"/>
</dbReference>
<evidence type="ECO:0000313" key="5">
    <source>
        <dbReference type="Proteomes" id="UP000001542"/>
    </source>
</evidence>
<reference evidence="4" key="2">
    <citation type="journal article" date="2007" name="Science">
        <title>Draft genome sequence of the sexually transmitted pathogen Trichomonas vaginalis.</title>
        <authorList>
            <person name="Carlton J.M."/>
            <person name="Hirt R.P."/>
            <person name="Silva J.C."/>
            <person name="Delcher A.L."/>
            <person name="Schatz M."/>
            <person name="Zhao Q."/>
            <person name="Wortman J.R."/>
            <person name="Bidwell S.L."/>
            <person name="Alsmark U.C.M."/>
            <person name="Besteiro S."/>
            <person name="Sicheritz-Ponten T."/>
            <person name="Noel C.J."/>
            <person name="Dacks J.B."/>
            <person name="Foster P.G."/>
            <person name="Simillion C."/>
            <person name="Van de Peer Y."/>
            <person name="Miranda-Saavedra D."/>
            <person name="Barton G.J."/>
            <person name="Westrop G.D."/>
            <person name="Mueller S."/>
            <person name="Dessi D."/>
            <person name="Fiori P.L."/>
            <person name="Ren Q."/>
            <person name="Paulsen I."/>
            <person name="Zhang H."/>
            <person name="Bastida-Corcuera F.D."/>
            <person name="Simoes-Barbosa A."/>
            <person name="Brown M.T."/>
            <person name="Hayes R.D."/>
            <person name="Mukherjee M."/>
            <person name="Okumura C.Y."/>
            <person name="Schneider R."/>
            <person name="Smith A.J."/>
            <person name="Vanacova S."/>
            <person name="Villalvazo M."/>
            <person name="Haas B.J."/>
            <person name="Pertea M."/>
            <person name="Feldblyum T.V."/>
            <person name="Utterback T.R."/>
            <person name="Shu C.L."/>
            <person name="Osoegawa K."/>
            <person name="de Jong P.J."/>
            <person name="Hrdy I."/>
            <person name="Horvathova L."/>
            <person name="Zubacova Z."/>
            <person name="Dolezal P."/>
            <person name="Malik S.B."/>
            <person name="Logsdon J.M. Jr."/>
            <person name="Henze K."/>
            <person name="Gupta A."/>
            <person name="Wang C.C."/>
            <person name="Dunne R.L."/>
            <person name="Upcroft J.A."/>
            <person name="Upcroft P."/>
            <person name="White O."/>
            <person name="Salzberg S.L."/>
            <person name="Tang P."/>
            <person name="Chiu C.-H."/>
            <person name="Lee Y.-S."/>
            <person name="Embley T.M."/>
            <person name="Coombs G.H."/>
            <person name="Mottram J.C."/>
            <person name="Tachezy J."/>
            <person name="Fraser-Liggett C.M."/>
            <person name="Johnson P.J."/>
        </authorList>
    </citation>
    <scope>NUCLEOTIDE SEQUENCE [LARGE SCALE GENOMIC DNA]</scope>
    <source>
        <strain evidence="4">G3</strain>
    </source>
</reference>
<dbReference type="EMBL" id="DS113221">
    <property type="protein sequence ID" value="EAY18222.1"/>
    <property type="molecule type" value="Genomic_DNA"/>
</dbReference>
<protein>
    <submittedName>
        <fullName evidence="4">Uncharacterized protein</fullName>
    </submittedName>
</protein>
<proteinExistence type="predicted"/>
<accession>A2DN45</accession>
<evidence type="ECO:0000256" key="1">
    <source>
        <dbReference type="ARBA" id="ARBA00022737"/>
    </source>
</evidence>